<sequence length="21" mass="2421">MSSTTPLLKNIYDEKIRIPSN</sequence>
<reference evidence="1" key="2">
    <citation type="journal article" date="2015" name="Fish Shellfish Immunol.">
        <title>Early steps in the European eel (Anguilla anguilla)-Vibrio vulnificus interaction in the gills: Role of the RtxA13 toxin.</title>
        <authorList>
            <person name="Callol A."/>
            <person name="Pajuelo D."/>
            <person name="Ebbesson L."/>
            <person name="Teles M."/>
            <person name="MacKenzie S."/>
            <person name="Amaro C."/>
        </authorList>
    </citation>
    <scope>NUCLEOTIDE SEQUENCE</scope>
</reference>
<protein>
    <submittedName>
        <fullName evidence="1">Uncharacterized protein</fullName>
    </submittedName>
</protein>
<reference evidence="1" key="1">
    <citation type="submission" date="2014-11" db="EMBL/GenBank/DDBJ databases">
        <authorList>
            <person name="Amaro Gonzalez C."/>
        </authorList>
    </citation>
    <scope>NUCLEOTIDE SEQUENCE</scope>
</reference>
<name>A0A0E9VWT5_ANGAN</name>
<organism evidence="1">
    <name type="scientific">Anguilla anguilla</name>
    <name type="common">European freshwater eel</name>
    <name type="synonym">Muraena anguilla</name>
    <dbReference type="NCBI Taxonomy" id="7936"/>
    <lineage>
        <taxon>Eukaryota</taxon>
        <taxon>Metazoa</taxon>
        <taxon>Chordata</taxon>
        <taxon>Craniata</taxon>
        <taxon>Vertebrata</taxon>
        <taxon>Euteleostomi</taxon>
        <taxon>Actinopterygii</taxon>
        <taxon>Neopterygii</taxon>
        <taxon>Teleostei</taxon>
        <taxon>Anguilliformes</taxon>
        <taxon>Anguillidae</taxon>
        <taxon>Anguilla</taxon>
    </lineage>
</organism>
<proteinExistence type="predicted"/>
<evidence type="ECO:0000313" key="1">
    <source>
        <dbReference type="EMBL" id="JAH82537.1"/>
    </source>
</evidence>
<dbReference type="EMBL" id="GBXM01026040">
    <property type="protein sequence ID" value="JAH82537.1"/>
    <property type="molecule type" value="Transcribed_RNA"/>
</dbReference>
<dbReference type="AlphaFoldDB" id="A0A0E9VWT5"/>
<accession>A0A0E9VWT5</accession>